<protein>
    <recommendedName>
        <fullName evidence="9">High affinity methionine permease</fullName>
    </recommendedName>
</protein>
<dbReference type="EMBL" id="KB908493">
    <property type="protein sequence ID" value="EOA90418.1"/>
    <property type="molecule type" value="Genomic_DNA"/>
</dbReference>
<dbReference type="PANTHER" id="PTHR11785:SF353">
    <property type="entry name" value="METHIONINE TRANSPORTER (EUROFUNG)"/>
    <property type="match status" value="1"/>
</dbReference>
<dbReference type="InterPro" id="IPR002293">
    <property type="entry name" value="AA/rel_permease1"/>
</dbReference>
<dbReference type="PANTHER" id="PTHR11785">
    <property type="entry name" value="AMINO ACID TRANSPORTER"/>
    <property type="match status" value="1"/>
</dbReference>
<sequence>MASCYAIASNEKTVVLAHLSLHDHSPSVLAGGKKAARLAEQAPKRRERRHRAQGRVLCFVSMKHVSLHSVVAIRTFKENTECVPHLTDGDLKYIGEQGGNTADVAYQEASGAPVETISPLGYNVGPITILFLNLSKMVGTAAAILKGTGSVGLSLIFWTIGFFTSVSSLSVYLEYAAYFPSRSGSEVAYLEQAFPRPKWLFPTTFAIQSVILSFSSGNAVVMANYLYKIGDYNAKAWETKGLAVACYTASVLVVLFHTRASYWISNAIGAVKLVTLIFISILGLVVLGGHTKVKDPSARFKDAFDGSPSAYGVTNAMYKIIFAYAGYENAFNVVNEVKNPVKSIRNNGFGAVLLVAILYILANVAYFAAIPKDEILAGKTIAAGLLFTKVFGDHGAVRGLNFLIALSSFGNLIAVLLGSSRLIRECGRQGVLPWPQFWASTKPFGTPIGPYFTKWALTVLVILAVPAGDAFSFITDLQVYPSACFNLLMAAGLYVLRYRRNRLGLPKPAFQVWHVVLIFNILVQLYLIIMPWYPPTGGAKGGDVSFWYGTYIVVGIGILIICGLYYCTWIIWLPKLKGYKVRQEVLDLGDGAQTHVLVKVPNSEVGEWDARHDPYGRKVDPNDLSTEGSRSF</sequence>
<feature type="transmembrane region" description="Helical" evidence="6">
    <location>
        <begin position="455"/>
        <end position="474"/>
    </location>
</feature>
<dbReference type="Proteomes" id="UP000016935">
    <property type="component" value="Unassembled WGS sequence"/>
</dbReference>
<evidence type="ECO:0000256" key="1">
    <source>
        <dbReference type="ARBA" id="ARBA00004141"/>
    </source>
</evidence>
<feature type="compositionally biased region" description="Basic and acidic residues" evidence="5">
    <location>
        <begin position="608"/>
        <end position="621"/>
    </location>
</feature>
<gene>
    <name evidence="7" type="ORF">SETTUDRAFT_159010</name>
</gene>
<keyword evidence="4 6" id="KW-0472">Membrane</keyword>
<evidence type="ECO:0000256" key="3">
    <source>
        <dbReference type="ARBA" id="ARBA00022989"/>
    </source>
</evidence>
<dbReference type="OrthoDB" id="5982228at2759"/>
<keyword evidence="2 6" id="KW-0812">Transmembrane</keyword>
<dbReference type="RefSeq" id="XP_008022269.1">
    <property type="nucleotide sequence ID" value="XM_008024078.1"/>
</dbReference>
<accession>R0KBU7</accession>
<feature type="transmembrane region" description="Helical" evidence="6">
    <location>
        <begin position="399"/>
        <end position="418"/>
    </location>
</feature>
<evidence type="ECO:0000313" key="7">
    <source>
        <dbReference type="EMBL" id="EOA90418.1"/>
    </source>
</evidence>
<dbReference type="GeneID" id="19397893"/>
<feature type="transmembrane region" description="Helical" evidence="6">
    <location>
        <begin position="155"/>
        <end position="179"/>
    </location>
</feature>
<feature type="region of interest" description="Disordered" evidence="5">
    <location>
        <begin position="608"/>
        <end position="632"/>
    </location>
</feature>
<evidence type="ECO:0000256" key="2">
    <source>
        <dbReference type="ARBA" id="ARBA00022692"/>
    </source>
</evidence>
<proteinExistence type="predicted"/>
<feature type="transmembrane region" description="Helical" evidence="6">
    <location>
        <begin position="510"/>
        <end position="533"/>
    </location>
</feature>
<evidence type="ECO:0008006" key="9">
    <source>
        <dbReference type="Google" id="ProtNLM"/>
    </source>
</evidence>
<evidence type="ECO:0000256" key="4">
    <source>
        <dbReference type="ARBA" id="ARBA00023136"/>
    </source>
</evidence>
<keyword evidence="3 6" id="KW-1133">Transmembrane helix</keyword>
<reference evidence="7 8" key="1">
    <citation type="journal article" date="2012" name="PLoS Pathog.">
        <title>Diverse lifestyles and strategies of plant pathogenesis encoded in the genomes of eighteen Dothideomycetes fungi.</title>
        <authorList>
            <person name="Ohm R.A."/>
            <person name="Feau N."/>
            <person name="Henrissat B."/>
            <person name="Schoch C.L."/>
            <person name="Horwitz B.A."/>
            <person name="Barry K.W."/>
            <person name="Condon B.J."/>
            <person name="Copeland A.C."/>
            <person name="Dhillon B."/>
            <person name="Glaser F."/>
            <person name="Hesse C.N."/>
            <person name="Kosti I."/>
            <person name="LaButti K."/>
            <person name="Lindquist E.A."/>
            <person name="Lucas S."/>
            <person name="Salamov A.A."/>
            <person name="Bradshaw R.E."/>
            <person name="Ciuffetti L."/>
            <person name="Hamelin R.C."/>
            <person name="Kema G.H.J."/>
            <person name="Lawrence C."/>
            <person name="Scott J.A."/>
            <person name="Spatafora J.W."/>
            <person name="Turgeon B.G."/>
            <person name="de Wit P.J.G.M."/>
            <person name="Zhong S."/>
            <person name="Goodwin S.B."/>
            <person name="Grigoriev I.V."/>
        </authorList>
    </citation>
    <scope>NUCLEOTIDE SEQUENCE [LARGE SCALE GENOMIC DNA]</scope>
    <source>
        <strain evidence="8">28A</strain>
    </source>
</reference>
<feature type="transmembrane region" description="Helical" evidence="6">
    <location>
        <begin position="545"/>
        <end position="572"/>
    </location>
</feature>
<dbReference type="Pfam" id="PF13520">
    <property type="entry name" value="AA_permease_2"/>
    <property type="match status" value="1"/>
</dbReference>
<evidence type="ECO:0000256" key="5">
    <source>
        <dbReference type="SAM" id="MobiDB-lite"/>
    </source>
</evidence>
<comment type="subcellular location">
    <subcellularLocation>
        <location evidence="1">Membrane</location>
        <topology evidence="1">Multi-pass membrane protein</topology>
    </subcellularLocation>
</comment>
<feature type="transmembrane region" description="Helical" evidence="6">
    <location>
        <begin position="263"/>
        <end position="287"/>
    </location>
</feature>
<dbReference type="STRING" id="671987.R0KBU7"/>
<feature type="transmembrane region" description="Helical" evidence="6">
    <location>
        <begin position="480"/>
        <end position="498"/>
    </location>
</feature>
<dbReference type="GO" id="GO:0015179">
    <property type="term" value="F:L-amino acid transmembrane transporter activity"/>
    <property type="evidence" value="ECO:0007669"/>
    <property type="project" value="TreeGrafter"/>
</dbReference>
<evidence type="ECO:0000313" key="8">
    <source>
        <dbReference type="Proteomes" id="UP000016935"/>
    </source>
</evidence>
<evidence type="ECO:0000256" key="6">
    <source>
        <dbReference type="SAM" id="Phobius"/>
    </source>
</evidence>
<feature type="transmembrane region" description="Helical" evidence="6">
    <location>
        <begin position="199"/>
        <end position="227"/>
    </location>
</feature>
<feature type="compositionally biased region" description="Polar residues" evidence="5">
    <location>
        <begin position="623"/>
        <end position="632"/>
    </location>
</feature>
<name>R0KBU7_EXST2</name>
<dbReference type="InterPro" id="IPR050598">
    <property type="entry name" value="AminoAcid_Transporter"/>
</dbReference>
<dbReference type="HOGENOM" id="CLU_013661_0_0_1"/>
<dbReference type="GO" id="GO:0016020">
    <property type="term" value="C:membrane"/>
    <property type="evidence" value="ECO:0007669"/>
    <property type="project" value="UniProtKB-SubCell"/>
</dbReference>
<dbReference type="eggNOG" id="KOG1287">
    <property type="taxonomic scope" value="Eukaryota"/>
</dbReference>
<feature type="transmembrane region" description="Helical" evidence="6">
    <location>
        <begin position="348"/>
        <end position="369"/>
    </location>
</feature>
<reference evidence="7 8" key="2">
    <citation type="journal article" date="2013" name="PLoS Genet.">
        <title>Comparative genome structure, secondary metabolite, and effector coding capacity across Cochliobolus pathogens.</title>
        <authorList>
            <person name="Condon B.J."/>
            <person name="Leng Y."/>
            <person name="Wu D."/>
            <person name="Bushley K.E."/>
            <person name="Ohm R.A."/>
            <person name="Otillar R."/>
            <person name="Martin J."/>
            <person name="Schackwitz W."/>
            <person name="Grimwood J."/>
            <person name="MohdZainudin N."/>
            <person name="Xue C."/>
            <person name="Wang R."/>
            <person name="Manning V.A."/>
            <person name="Dhillon B."/>
            <person name="Tu Z.J."/>
            <person name="Steffenson B.J."/>
            <person name="Salamov A."/>
            <person name="Sun H."/>
            <person name="Lowry S."/>
            <person name="LaButti K."/>
            <person name="Han J."/>
            <person name="Copeland A."/>
            <person name="Lindquist E."/>
            <person name="Barry K."/>
            <person name="Schmutz J."/>
            <person name="Baker S.E."/>
            <person name="Ciuffetti L.M."/>
            <person name="Grigoriev I.V."/>
            <person name="Zhong S."/>
            <person name="Turgeon B.G."/>
        </authorList>
    </citation>
    <scope>NUCLEOTIDE SEQUENCE [LARGE SCALE GENOMIC DNA]</scope>
    <source>
        <strain evidence="8">28A</strain>
    </source>
</reference>
<organism evidence="7 8">
    <name type="scientific">Exserohilum turcicum (strain 28A)</name>
    <name type="common">Northern leaf blight fungus</name>
    <name type="synonym">Setosphaeria turcica</name>
    <dbReference type="NCBI Taxonomy" id="671987"/>
    <lineage>
        <taxon>Eukaryota</taxon>
        <taxon>Fungi</taxon>
        <taxon>Dikarya</taxon>
        <taxon>Ascomycota</taxon>
        <taxon>Pezizomycotina</taxon>
        <taxon>Dothideomycetes</taxon>
        <taxon>Pleosporomycetidae</taxon>
        <taxon>Pleosporales</taxon>
        <taxon>Pleosporineae</taxon>
        <taxon>Pleosporaceae</taxon>
        <taxon>Exserohilum</taxon>
    </lineage>
</organism>
<dbReference type="AlphaFoldDB" id="R0KBU7"/>
<dbReference type="Gene3D" id="1.20.1740.10">
    <property type="entry name" value="Amino acid/polyamine transporter I"/>
    <property type="match status" value="1"/>
</dbReference>
<feature type="transmembrane region" description="Helical" evidence="6">
    <location>
        <begin position="239"/>
        <end position="257"/>
    </location>
</feature>
<keyword evidence="8" id="KW-1185">Reference proteome</keyword>